<keyword evidence="4" id="KW-1185">Reference proteome</keyword>
<evidence type="ECO:0000256" key="2">
    <source>
        <dbReference type="SAM" id="Phobius"/>
    </source>
</evidence>
<proteinExistence type="predicted"/>
<dbReference type="OrthoDB" id="3037953at2759"/>
<feature type="region of interest" description="Disordered" evidence="1">
    <location>
        <begin position="102"/>
        <end position="148"/>
    </location>
</feature>
<feature type="non-terminal residue" evidence="3">
    <location>
        <position position="1"/>
    </location>
</feature>
<dbReference type="EMBL" id="JANBPK010001274">
    <property type="protein sequence ID" value="KAJ2923835.1"/>
    <property type="molecule type" value="Genomic_DNA"/>
</dbReference>
<feature type="transmembrane region" description="Helical" evidence="2">
    <location>
        <begin position="37"/>
        <end position="62"/>
    </location>
</feature>
<evidence type="ECO:0000256" key="1">
    <source>
        <dbReference type="SAM" id="MobiDB-lite"/>
    </source>
</evidence>
<sequence length="148" mass="16532">MRIYTGVIAILIESALPLSLFGIISAILQQITVTTDGYLVCWALFSGLFYSFCALAPHMIIFRVTTGRSFTKFPTVKDGVISKPLEFAHQTAESCFLQSNFDPEFSQNRDSNPDQGNASVSNPRVEAERIVHITQERRGSNRDVEKVE</sequence>
<evidence type="ECO:0000313" key="4">
    <source>
        <dbReference type="Proteomes" id="UP001140091"/>
    </source>
</evidence>
<comment type="caution">
    <text evidence="3">The sequence shown here is derived from an EMBL/GenBank/DDBJ whole genome shotgun (WGS) entry which is preliminary data.</text>
</comment>
<keyword evidence="2" id="KW-1133">Transmembrane helix</keyword>
<accession>A0A9W8IW92</accession>
<organism evidence="3 4">
    <name type="scientific">Candolleomyces eurysporus</name>
    <dbReference type="NCBI Taxonomy" id="2828524"/>
    <lineage>
        <taxon>Eukaryota</taxon>
        <taxon>Fungi</taxon>
        <taxon>Dikarya</taxon>
        <taxon>Basidiomycota</taxon>
        <taxon>Agaricomycotina</taxon>
        <taxon>Agaricomycetes</taxon>
        <taxon>Agaricomycetidae</taxon>
        <taxon>Agaricales</taxon>
        <taxon>Agaricineae</taxon>
        <taxon>Psathyrellaceae</taxon>
        <taxon>Candolleomyces</taxon>
    </lineage>
</organism>
<reference evidence="3" key="1">
    <citation type="submission" date="2022-06" db="EMBL/GenBank/DDBJ databases">
        <title>Genome Sequence of Candolleomyces eurysporus.</title>
        <authorList>
            <person name="Buettner E."/>
        </authorList>
    </citation>
    <scope>NUCLEOTIDE SEQUENCE</scope>
    <source>
        <strain evidence="3">VTCC 930004</strain>
    </source>
</reference>
<name>A0A9W8IW92_9AGAR</name>
<feature type="compositionally biased region" description="Polar residues" evidence="1">
    <location>
        <begin position="102"/>
        <end position="122"/>
    </location>
</feature>
<protein>
    <submittedName>
        <fullName evidence="3">Uncharacterized protein</fullName>
    </submittedName>
</protein>
<dbReference type="Proteomes" id="UP001140091">
    <property type="component" value="Unassembled WGS sequence"/>
</dbReference>
<keyword evidence="2" id="KW-0812">Transmembrane</keyword>
<keyword evidence="2" id="KW-0472">Membrane</keyword>
<feature type="transmembrane region" description="Helical" evidence="2">
    <location>
        <begin position="7"/>
        <end position="31"/>
    </location>
</feature>
<dbReference type="AlphaFoldDB" id="A0A9W8IW92"/>
<gene>
    <name evidence="3" type="ORF">H1R20_g13262</name>
</gene>
<feature type="compositionally biased region" description="Basic and acidic residues" evidence="1">
    <location>
        <begin position="125"/>
        <end position="148"/>
    </location>
</feature>
<evidence type="ECO:0000313" key="3">
    <source>
        <dbReference type="EMBL" id="KAJ2923835.1"/>
    </source>
</evidence>